<evidence type="ECO:0000256" key="10">
    <source>
        <dbReference type="ARBA" id="ARBA00023128"/>
    </source>
</evidence>
<protein>
    <recommendedName>
        <fullName evidence="12">ATP synthase complex subunit 8</fullName>
    </recommendedName>
</protein>
<reference evidence="14" key="1">
    <citation type="submission" date="2009-09" db="EMBL/GenBank/DDBJ databases">
        <title>The complete mitochondrial genome of Parajapyx emeryanus (Japygoidea: Diplura).</title>
        <authorList>
            <person name="Chen W.J."/>
            <person name="Luan Y.X."/>
            <person name="Bu Y."/>
        </authorList>
    </citation>
    <scope>NUCLEOTIDE SEQUENCE</scope>
</reference>
<evidence type="ECO:0000256" key="13">
    <source>
        <dbReference type="SAM" id="Phobius"/>
    </source>
</evidence>
<comment type="subunit">
    <text evidence="3">F-type ATPases have 2 components, CF(1) - the catalytic core - and CF(0) - the membrane proton channel.</text>
</comment>
<keyword evidence="6 12" id="KW-0812">Transmembrane</keyword>
<dbReference type="GO" id="GO:0015078">
    <property type="term" value="F:proton transmembrane transporter activity"/>
    <property type="evidence" value="ECO:0007669"/>
    <property type="project" value="InterPro"/>
</dbReference>
<evidence type="ECO:0000256" key="6">
    <source>
        <dbReference type="ARBA" id="ARBA00022692"/>
    </source>
</evidence>
<dbReference type="GO" id="GO:0045259">
    <property type="term" value="C:proton-transporting ATP synthase complex"/>
    <property type="evidence" value="ECO:0007669"/>
    <property type="project" value="UniProtKB-KW"/>
</dbReference>
<evidence type="ECO:0000313" key="14">
    <source>
        <dbReference type="EMBL" id="ADN64245.1"/>
    </source>
</evidence>
<proteinExistence type="inferred from homology"/>
<evidence type="ECO:0000256" key="5">
    <source>
        <dbReference type="ARBA" id="ARBA00022547"/>
    </source>
</evidence>
<evidence type="ECO:0000256" key="4">
    <source>
        <dbReference type="ARBA" id="ARBA00022448"/>
    </source>
</evidence>
<evidence type="ECO:0000256" key="9">
    <source>
        <dbReference type="ARBA" id="ARBA00023065"/>
    </source>
</evidence>
<keyword evidence="4 12" id="KW-0813">Transport</keyword>
<accession>E2DIB1</accession>
<evidence type="ECO:0000256" key="8">
    <source>
        <dbReference type="ARBA" id="ARBA00022989"/>
    </source>
</evidence>
<dbReference type="GO" id="GO:0015986">
    <property type="term" value="P:proton motive force-driven ATP synthesis"/>
    <property type="evidence" value="ECO:0007669"/>
    <property type="project" value="InterPro"/>
</dbReference>
<sequence>MPQMSPLSWLILFSIFTLSYLGFLSMNYFSTFYSSKTSLQNNINSSSHFWKW</sequence>
<evidence type="ECO:0000256" key="2">
    <source>
        <dbReference type="ARBA" id="ARBA00008892"/>
    </source>
</evidence>
<dbReference type="AlphaFoldDB" id="E2DIB1"/>
<comment type="similarity">
    <text evidence="2 12">Belongs to the ATPase protein 8 family.</text>
</comment>
<feature type="transmembrane region" description="Helical" evidence="13">
    <location>
        <begin position="6"/>
        <end position="29"/>
    </location>
</feature>
<name>E2DIB1_9HEXA</name>
<evidence type="ECO:0000256" key="1">
    <source>
        <dbReference type="ARBA" id="ARBA00004304"/>
    </source>
</evidence>
<evidence type="ECO:0000256" key="3">
    <source>
        <dbReference type="ARBA" id="ARBA00011291"/>
    </source>
</evidence>
<keyword evidence="9 12" id="KW-0406">Ion transport</keyword>
<evidence type="ECO:0000256" key="7">
    <source>
        <dbReference type="ARBA" id="ARBA00022781"/>
    </source>
</evidence>
<geneLocation type="mitochondrion" evidence="14"/>
<dbReference type="EMBL" id="GU017746">
    <property type="protein sequence ID" value="ADN64245.1"/>
    <property type="molecule type" value="Genomic_DNA"/>
</dbReference>
<dbReference type="InterPro" id="IPR001421">
    <property type="entry name" value="ATP8_metazoa"/>
</dbReference>
<dbReference type="GO" id="GO:0031966">
    <property type="term" value="C:mitochondrial membrane"/>
    <property type="evidence" value="ECO:0007669"/>
    <property type="project" value="UniProtKB-SubCell"/>
</dbReference>
<evidence type="ECO:0000256" key="11">
    <source>
        <dbReference type="ARBA" id="ARBA00023136"/>
    </source>
</evidence>
<keyword evidence="11 13" id="KW-0472">Membrane</keyword>
<keyword evidence="7 12" id="KW-0375">Hydrogen ion transport</keyword>
<comment type="subcellular location">
    <subcellularLocation>
        <location evidence="1 12">Mitochondrion membrane</location>
        <topology evidence="1 12">Single-pass membrane protein</topology>
    </subcellularLocation>
</comment>
<dbReference type="Pfam" id="PF00895">
    <property type="entry name" value="ATP-synt_8"/>
    <property type="match status" value="1"/>
</dbReference>
<organism evidence="14">
    <name type="scientific">Parajapyx emeryanus</name>
    <dbReference type="NCBI Taxonomy" id="165473"/>
    <lineage>
        <taxon>Eukaryota</taxon>
        <taxon>Metazoa</taxon>
        <taxon>Ecdysozoa</taxon>
        <taxon>Arthropoda</taxon>
        <taxon>Hexapoda</taxon>
        <taxon>Diplura</taxon>
        <taxon>Dicellurata</taxon>
        <taxon>Japygoidea</taxon>
        <taxon>Parajapygidae</taxon>
        <taxon>Parajapyx</taxon>
    </lineage>
</organism>
<evidence type="ECO:0000256" key="12">
    <source>
        <dbReference type="RuleBase" id="RU003661"/>
    </source>
</evidence>
<keyword evidence="10 12" id="KW-0496">Mitochondrion</keyword>
<keyword evidence="5 12" id="KW-0138">CF(0)</keyword>
<keyword evidence="8 13" id="KW-1133">Transmembrane helix</keyword>